<evidence type="ECO:0000313" key="2">
    <source>
        <dbReference type="EMBL" id="KAK3050600.1"/>
    </source>
</evidence>
<evidence type="ECO:0000313" key="3">
    <source>
        <dbReference type="Proteomes" id="UP001271007"/>
    </source>
</evidence>
<dbReference type="AlphaFoldDB" id="A0AAJ0DIK3"/>
<comment type="caution">
    <text evidence="2">The sequence shown here is derived from an EMBL/GenBank/DDBJ whole genome shotgun (WGS) entry which is preliminary data.</text>
</comment>
<protein>
    <submittedName>
        <fullName evidence="2">Uncharacterized protein</fullName>
    </submittedName>
</protein>
<gene>
    <name evidence="2" type="ORF">LTR09_008240</name>
</gene>
<dbReference type="Proteomes" id="UP001271007">
    <property type="component" value="Unassembled WGS sequence"/>
</dbReference>
<organism evidence="2 3">
    <name type="scientific">Extremus antarcticus</name>
    <dbReference type="NCBI Taxonomy" id="702011"/>
    <lineage>
        <taxon>Eukaryota</taxon>
        <taxon>Fungi</taxon>
        <taxon>Dikarya</taxon>
        <taxon>Ascomycota</taxon>
        <taxon>Pezizomycotina</taxon>
        <taxon>Dothideomycetes</taxon>
        <taxon>Dothideomycetidae</taxon>
        <taxon>Mycosphaerellales</taxon>
        <taxon>Extremaceae</taxon>
        <taxon>Extremus</taxon>
    </lineage>
</organism>
<feature type="compositionally biased region" description="Polar residues" evidence="1">
    <location>
        <begin position="72"/>
        <end position="82"/>
    </location>
</feature>
<dbReference type="EMBL" id="JAWDJX010000031">
    <property type="protein sequence ID" value="KAK3050600.1"/>
    <property type="molecule type" value="Genomic_DNA"/>
</dbReference>
<name>A0AAJ0DIK3_9PEZI</name>
<evidence type="ECO:0000256" key="1">
    <source>
        <dbReference type="SAM" id="MobiDB-lite"/>
    </source>
</evidence>
<sequence>MGACASCLGLDRHPSQNKKAEIEPLVSAQQQQYGTVETGDAGQPDEEELRREREELEQITVEATENMVDASQPGTSELSQHLTHARPTRQFEAAAADGTSEVEEEEEEAAWLESVQAAGVDDVKAVDALRSGDLVLDISQLRDAPAATTSNAQRSLKGKLPA</sequence>
<accession>A0AAJ0DIK3</accession>
<proteinExistence type="predicted"/>
<keyword evidence="3" id="KW-1185">Reference proteome</keyword>
<reference evidence="2" key="1">
    <citation type="submission" date="2023-04" db="EMBL/GenBank/DDBJ databases">
        <title>Black Yeasts Isolated from many extreme environments.</title>
        <authorList>
            <person name="Coleine C."/>
            <person name="Stajich J.E."/>
            <person name="Selbmann L."/>
        </authorList>
    </citation>
    <scope>NUCLEOTIDE SEQUENCE</scope>
    <source>
        <strain evidence="2">CCFEE 5312</strain>
    </source>
</reference>
<feature type="region of interest" description="Disordered" evidence="1">
    <location>
        <begin position="65"/>
        <end position="88"/>
    </location>
</feature>
<feature type="region of interest" description="Disordered" evidence="1">
    <location>
        <begin position="27"/>
        <end position="48"/>
    </location>
</feature>